<dbReference type="RefSeq" id="WP_092995950.1">
    <property type="nucleotide sequence ID" value="NZ_FMWD01000005.1"/>
</dbReference>
<accession>A0A1G5QDS7</accession>
<sequence length="236" mass="26816">MKYLRTEANLGEAECSTDAVASSQRLELQLQSVREDLESLPMDAAADSRMKLLLDSAYVLLDLERREEAWEVAKPIFDEAIASENWLRAVEATDVLFQADRPDSVKALAHGIWLGVTFPIDPELSVAMLQYMVEETPDNSDGAAVAAAAARYITDLRAEGQQRDDLQFFTMQLLGDVARRHGQVDEQEVFEFWIERLELNDPAKFLPRLAKILDVIVEESWWFDRDTLRAKIPEQS</sequence>
<dbReference type="AlphaFoldDB" id="A0A1G5QDS7"/>
<protein>
    <submittedName>
        <fullName evidence="1">Uncharacterized protein</fullName>
    </submittedName>
</protein>
<keyword evidence="2" id="KW-1185">Reference proteome</keyword>
<name>A0A1G5QDS7_9GAMM</name>
<evidence type="ECO:0000313" key="1">
    <source>
        <dbReference type="EMBL" id="SCZ59736.1"/>
    </source>
</evidence>
<organism evidence="1 2">
    <name type="scientific">Thiohalomonas denitrificans</name>
    <dbReference type="NCBI Taxonomy" id="415747"/>
    <lineage>
        <taxon>Bacteria</taxon>
        <taxon>Pseudomonadati</taxon>
        <taxon>Pseudomonadota</taxon>
        <taxon>Gammaproteobacteria</taxon>
        <taxon>Thiohalomonadales</taxon>
        <taxon>Thiohalomonadaceae</taxon>
        <taxon>Thiohalomonas</taxon>
    </lineage>
</organism>
<dbReference type="STRING" id="415747.SAMN03097708_01916"/>
<proteinExistence type="predicted"/>
<evidence type="ECO:0000313" key="2">
    <source>
        <dbReference type="Proteomes" id="UP000199648"/>
    </source>
</evidence>
<dbReference type="OrthoDB" id="9775668at2"/>
<gene>
    <name evidence="1" type="ORF">SAMN03097708_01916</name>
</gene>
<dbReference type="EMBL" id="FMWD01000005">
    <property type="protein sequence ID" value="SCZ59736.1"/>
    <property type="molecule type" value="Genomic_DNA"/>
</dbReference>
<dbReference type="Proteomes" id="UP000199648">
    <property type="component" value="Unassembled WGS sequence"/>
</dbReference>
<reference evidence="1 2" key="1">
    <citation type="submission" date="2016-10" db="EMBL/GenBank/DDBJ databases">
        <authorList>
            <person name="de Groot N.N."/>
        </authorList>
    </citation>
    <scope>NUCLEOTIDE SEQUENCE [LARGE SCALE GENOMIC DNA]</scope>
    <source>
        <strain evidence="1 2">HLD2</strain>
    </source>
</reference>